<evidence type="ECO:0000256" key="3">
    <source>
        <dbReference type="ARBA" id="ARBA00023172"/>
    </source>
</evidence>
<dbReference type="RefSeq" id="WP_046272156.1">
    <property type="nucleotide sequence ID" value="NZ_AP021908.1"/>
</dbReference>
<dbReference type="EMBL" id="JADUNP010000010">
    <property type="protein sequence ID" value="MBH1652020.1"/>
    <property type="molecule type" value="Genomic_DNA"/>
</dbReference>
<evidence type="ECO:0000256" key="1">
    <source>
        <dbReference type="ARBA" id="ARBA00008857"/>
    </source>
</evidence>
<dbReference type="GO" id="GO:0003677">
    <property type="term" value="F:DNA binding"/>
    <property type="evidence" value="ECO:0007669"/>
    <property type="project" value="InterPro"/>
</dbReference>
<reference evidence="5" key="1">
    <citation type="submission" date="2020-11" db="EMBL/GenBank/DDBJ databases">
        <title>Enhanced detection system for hospital associated transmission using whole genome sequencing surveillance.</title>
        <authorList>
            <person name="Harrison L.H."/>
            <person name="Van Tyne D."/>
            <person name="Marsh J.W."/>
            <person name="Griffith M.P."/>
            <person name="Snyder D.J."/>
            <person name="Cooper V.S."/>
            <person name="Mustapha M."/>
        </authorList>
    </citation>
    <scope>NUCLEOTIDE SEQUENCE</scope>
    <source>
        <strain evidence="5">STEN00091</strain>
    </source>
</reference>
<dbReference type="InterPro" id="IPR002104">
    <property type="entry name" value="Integrase_catalytic"/>
</dbReference>
<comment type="similarity">
    <text evidence="1">Belongs to the 'phage' integrase family.</text>
</comment>
<protein>
    <submittedName>
        <fullName evidence="5">Tyrosine-type recombinase/integrase</fullName>
    </submittedName>
</protein>
<evidence type="ECO:0000256" key="2">
    <source>
        <dbReference type="ARBA" id="ARBA00022908"/>
    </source>
</evidence>
<organism evidence="5 6">
    <name type="scientific">Stenotrophomonas maltophilia</name>
    <name type="common">Pseudomonas maltophilia</name>
    <name type="synonym">Xanthomonas maltophilia</name>
    <dbReference type="NCBI Taxonomy" id="40324"/>
    <lineage>
        <taxon>Bacteria</taxon>
        <taxon>Pseudomonadati</taxon>
        <taxon>Pseudomonadota</taxon>
        <taxon>Gammaproteobacteria</taxon>
        <taxon>Lysobacterales</taxon>
        <taxon>Lysobacteraceae</taxon>
        <taxon>Stenotrophomonas</taxon>
        <taxon>Stenotrophomonas maltophilia group</taxon>
    </lineage>
</organism>
<dbReference type="Pfam" id="PF00589">
    <property type="entry name" value="Phage_integrase"/>
    <property type="match status" value="1"/>
</dbReference>
<gene>
    <name evidence="5" type="ORF">I5U67_07550</name>
</gene>
<comment type="caution">
    <text evidence="5">The sequence shown here is derived from an EMBL/GenBank/DDBJ whole genome shotgun (WGS) entry which is preliminary data.</text>
</comment>
<dbReference type="GO" id="GO:0006310">
    <property type="term" value="P:DNA recombination"/>
    <property type="evidence" value="ECO:0007669"/>
    <property type="project" value="UniProtKB-KW"/>
</dbReference>
<sequence length="575" mass="64590">MAFRLKLTPEQLRQLRSTLRPKLDKSGAVVTNAKGYAVLEPNPDGKQWRFLDGSPGAPIGFGVFVGKLKSTYEVQRKIGGKVMRISVGDTSELALKDAHDLAGVKVAGAKKEGQHPKALAEKELSIQATKALTVNQAIQLYHDMLARRTRPATAGTLKTLTNSMARLERPEVGIGHTPIMELDEDKVSKAFEATRLSAALHSNRLSQAIKDVMARTGRVELTDEELARVGVDSEAMRTRIRAAGVSAAEQTFSTAFRAINYAVDKEARAAKKAERKAVLFGNDFGVLWEEGRMRDAAGLHVYYEKARVRNPLGSEDNTLGRAIDYLWSRREAQRGQNESGVYYLLTTLFLGARRNETAKLAWFDRLTPVERETQSWVWLDEMDPKARREGRVSVNPLTKKPGPQVYFAKTKNKRDHSMPLGPFSLQLIKRRFDQRLPVDEPRGRWVYPARSSRAAEGHYKDSKAIMKGLGEKLSVEFGPTPHDLRRTLGRYATRVGISNRITSRLFNHLPQKKDGEDEGSKSSVRYQEPEWFELQDALQRVEQLMASSSPAFYNMLKPVDWPLLPPRNDTATPQQ</sequence>
<dbReference type="PANTHER" id="PTHR30629:SF2">
    <property type="entry name" value="PROPHAGE INTEGRASE INTS-RELATED"/>
    <property type="match status" value="1"/>
</dbReference>
<keyword evidence="3" id="KW-0233">DNA recombination</keyword>
<evidence type="ECO:0000313" key="5">
    <source>
        <dbReference type="EMBL" id="MBH1652020.1"/>
    </source>
</evidence>
<dbReference type="SUPFAM" id="SSF56349">
    <property type="entry name" value="DNA breaking-rejoining enzymes"/>
    <property type="match status" value="1"/>
</dbReference>
<dbReference type="InterPro" id="IPR013762">
    <property type="entry name" value="Integrase-like_cat_sf"/>
</dbReference>
<name>A0AA90AS95_STEMA</name>
<dbReference type="Gene3D" id="1.10.443.10">
    <property type="entry name" value="Intergrase catalytic core"/>
    <property type="match status" value="1"/>
</dbReference>
<proteinExistence type="inferred from homology"/>
<accession>A0AA90AS95</accession>
<feature type="domain" description="Tyr recombinase" evidence="4">
    <location>
        <begin position="408"/>
        <end position="508"/>
    </location>
</feature>
<dbReference type="GO" id="GO:0015074">
    <property type="term" value="P:DNA integration"/>
    <property type="evidence" value="ECO:0007669"/>
    <property type="project" value="UniProtKB-KW"/>
</dbReference>
<dbReference type="InterPro" id="IPR050808">
    <property type="entry name" value="Phage_Integrase"/>
</dbReference>
<dbReference type="AlphaFoldDB" id="A0AA90AS95"/>
<keyword evidence="2" id="KW-0229">DNA integration</keyword>
<dbReference type="Proteomes" id="UP000625930">
    <property type="component" value="Unassembled WGS sequence"/>
</dbReference>
<dbReference type="PANTHER" id="PTHR30629">
    <property type="entry name" value="PROPHAGE INTEGRASE"/>
    <property type="match status" value="1"/>
</dbReference>
<dbReference type="InterPro" id="IPR011010">
    <property type="entry name" value="DNA_brk_join_enz"/>
</dbReference>
<evidence type="ECO:0000259" key="4">
    <source>
        <dbReference type="Pfam" id="PF00589"/>
    </source>
</evidence>
<evidence type="ECO:0000313" key="6">
    <source>
        <dbReference type="Proteomes" id="UP000625930"/>
    </source>
</evidence>